<accession>A0A484FXH1</accession>
<evidence type="ECO:0000313" key="3">
    <source>
        <dbReference type="Proteomes" id="UP000014480"/>
    </source>
</evidence>
<protein>
    <submittedName>
        <fullName evidence="2">Uncharacterized protein</fullName>
    </submittedName>
</protein>
<keyword evidence="3" id="KW-1185">Reference proteome</keyword>
<proteinExistence type="predicted"/>
<sequence length="130" mass="14660">MLDTSVVSQFAESRQPFKDHPFSRAPGRGPDDQSPYLIINIQVYPVAETISTLYGSFTFRLHKEGVSREGTQGKRLCSDCLGERTRAYTTRVWLSSCAEMKMPGLTHEQLPDDALDAQVWAGRIVFERCC</sequence>
<gene>
    <name evidence="2" type="ORF">Cob_v004199</name>
</gene>
<evidence type="ECO:0000256" key="1">
    <source>
        <dbReference type="SAM" id="MobiDB-lite"/>
    </source>
</evidence>
<evidence type="ECO:0000313" key="2">
    <source>
        <dbReference type="EMBL" id="TDZ22700.1"/>
    </source>
</evidence>
<name>A0A484FXH1_COLOR</name>
<comment type="caution">
    <text evidence="2">The sequence shown here is derived from an EMBL/GenBank/DDBJ whole genome shotgun (WGS) entry which is preliminary data.</text>
</comment>
<dbReference type="EMBL" id="AMCV02000009">
    <property type="protein sequence ID" value="TDZ22700.1"/>
    <property type="molecule type" value="Genomic_DNA"/>
</dbReference>
<organism evidence="2 3">
    <name type="scientific">Colletotrichum orbiculare (strain 104-T / ATCC 96160 / CBS 514.97 / LARS 414 / MAFF 240422)</name>
    <name type="common">Cucumber anthracnose fungus</name>
    <name type="synonym">Colletotrichum lagenarium</name>
    <dbReference type="NCBI Taxonomy" id="1213857"/>
    <lineage>
        <taxon>Eukaryota</taxon>
        <taxon>Fungi</taxon>
        <taxon>Dikarya</taxon>
        <taxon>Ascomycota</taxon>
        <taxon>Pezizomycotina</taxon>
        <taxon>Sordariomycetes</taxon>
        <taxon>Hypocreomycetidae</taxon>
        <taxon>Glomerellales</taxon>
        <taxon>Glomerellaceae</taxon>
        <taxon>Colletotrichum</taxon>
        <taxon>Colletotrichum orbiculare species complex</taxon>
    </lineage>
</organism>
<reference evidence="3" key="2">
    <citation type="journal article" date="2019" name="Mol. Plant Microbe Interact.">
        <title>Genome sequence resources for four phytopathogenic fungi from the Colletotrichum orbiculare species complex.</title>
        <authorList>
            <person name="Gan P."/>
            <person name="Tsushima A."/>
            <person name="Narusaka M."/>
            <person name="Narusaka Y."/>
            <person name="Takano Y."/>
            <person name="Kubo Y."/>
            <person name="Shirasu K."/>
        </authorList>
    </citation>
    <scope>GENOME REANNOTATION</scope>
    <source>
        <strain evidence="3">104-T / ATCC 96160 / CBS 514.97 / LARS 414 / MAFF 240422</strain>
    </source>
</reference>
<reference evidence="3" key="1">
    <citation type="journal article" date="2013" name="New Phytol.">
        <title>Comparative genomic and transcriptomic analyses reveal the hemibiotrophic stage shift of Colletotrichum fungi.</title>
        <authorList>
            <person name="Gan P."/>
            <person name="Ikeda K."/>
            <person name="Irieda H."/>
            <person name="Narusaka M."/>
            <person name="O'Connell R.J."/>
            <person name="Narusaka Y."/>
            <person name="Takano Y."/>
            <person name="Kubo Y."/>
            <person name="Shirasu K."/>
        </authorList>
    </citation>
    <scope>NUCLEOTIDE SEQUENCE [LARGE SCALE GENOMIC DNA]</scope>
    <source>
        <strain evidence="3">104-T / ATCC 96160 / CBS 514.97 / LARS 414 / MAFF 240422</strain>
    </source>
</reference>
<dbReference type="Proteomes" id="UP000014480">
    <property type="component" value="Unassembled WGS sequence"/>
</dbReference>
<dbReference type="AlphaFoldDB" id="A0A484FXH1"/>
<feature type="region of interest" description="Disordered" evidence="1">
    <location>
        <begin position="9"/>
        <end position="33"/>
    </location>
</feature>